<dbReference type="PANTHER" id="PTHR33238:SF11">
    <property type="entry name" value="TRANSCRIPTIONAL REGULATOR MNTR"/>
    <property type="match status" value="1"/>
</dbReference>
<evidence type="ECO:0000256" key="9">
    <source>
        <dbReference type="ARBA" id="ARBA00023163"/>
    </source>
</evidence>
<dbReference type="Gene3D" id="1.10.60.10">
    <property type="entry name" value="Iron dependent repressor, metal binding and dimerisation domain"/>
    <property type="match status" value="1"/>
</dbReference>
<protein>
    <recommendedName>
        <fullName evidence="11">Manganese transport regulator</fullName>
    </recommendedName>
</protein>
<dbReference type="GO" id="GO:0046983">
    <property type="term" value="F:protein dimerization activity"/>
    <property type="evidence" value="ECO:0007669"/>
    <property type="project" value="InterPro"/>
</dbReference>
<dbReference type="GO" id="GO:0003700">
    <property type="term" value="F:DNA-binding transcription factor activity"/>
    <property type="evidence" value="ECO:0007669"/>
    <property type="project" value="InterPro"/>
</dbReference>
<dbReference type="EMBL" id="LAZR01000494">
    <property type="protein sequence ID" value="KKN66667.1"/>
    <property type="molecule type" value="Genomic_DNA"/>
</dbReference>
<dbReference type="InterPro" id="IPR036390">
    <property type="entry name" value="WH_DNA-bd_sf"/>
</dbReference>
<dbReference type="Pfam" id="PF01325">
    <property type="entry name" value="Fe_dep_repress"/>
    <property type="match status" value="1"/>
</dbReference>
<accession>A0A0F9SVJ6</accession>
<dbReference type="Pfam" id="PF02742">
    <property type="entry name" value="Fe_dep_repr_C"/>
    <property type="match status" value="1"/>
</dbReference>
<evidence type="ECO:0000256" key="4">
    <source>
        <dbReference type="ARBA" id="ARBA00022490"/>
    </source>
</evidence>
<dbReference type="Gene3D" id="1.10.10.10">
    <property type="entry name" value="Winged helix-like DNA-binding domain superfamily/Winged helix DNA-binding domain"/>
    <property type="match status" value="1"/>
</dbReference>
<comment type="similarity">
    <text evidence="2">Belongs to the DtxR/MntR family.</text>
</comment>
<evidence type="ECO:0000256" key="6">
    <source>
        <dbReference type="ARBA" id="ARBA00023015"/>
    </source>
</evidence>
<dbReference type="PANTHER" id="PTHR33238">
    <property type="entry name" value="IRON (METAL) DEPENDENT REPRESSOR, DTXR FAMILY"/>
    <property type="match status" value="1"/>
</dbReference>
<keyword evidence="4" id="KW-0963">Cytoplasm</keyword>
<evidence type="ECO:0000259" key="12">
    <source>
        <dbReference type="PROSITE" id="PS50944"/>
    </source>
</evidence>
<evidence type="ECO:0000256" key="7">
    <source>
        <dbReference type="ARBA" id="ARBA00023125"/>
    </source>
</evidence>
<keyword evidence="5" id="KW-0678">Repressor</keyword>
<comment type="subunit">
    <text evidence="3">Homodimer.</text>
</comment>
<feature type="domain" description="HTH dtxR-type" evidence="12">
    <location>
        <begin position="35"/>
        <end position="94"/>
    </location>
</feature>
<dbReference type="SMART" id="SM00529">
    <property type="entry name" value="HTH_DTXR"/>
    <property type="match status" value="1"/>
</dbReference>
<evidence type="ECO:0000313" key="13">
    <source>
        <dbReference type="EMBL" id="KKN66667.1"/>
    </source>
</evidence>
<dbReference type="PROSITE" id="PS50944">
    <property type="entry name" value="HTH_DTXR"/>
    <property type="match status" value="1"/>
</dbReference>
<keyword evidence="10" id="KW-0464">Manganese</keyword>
<dbReference type="InterPro" id="IPR036421">
    <property type="entry name" value="Fe_dep_repressor_sf"/>
</dbReference>
<dbReference type="SUPFAM" id="SSF47979">
    <property type="entry name" value="Iron-dependent repressor protein, dimerization domain"/>
    <property type="match status" value="1"/>
</dbReference>
<evidence type="ECO:0000256" key="1">
    <source>
        <dbReference type="ARBA" id="ARBA00004496"/>
    </source>
</evidence>
<proteinExistence type="inferred from homology"/>
<keyword evidence="8" id="KW-0010">Activator</keyword>
<dbReference type="GO" id="GO:0005737">
    <property type="term" value="C:cytoplasm"/>
    <property type="evidence" value="ECO:0007669"/>
    <property type="project" value="UniProtKB-SubCell"/>
</dbReference>
<evidence type="ECO:0000256" key="5">
    <source>
        <dbReference type="ARBA" id="ARBA00022491"/>
    </source>
</evidence>
<dbReference type="GO" id="GO:0046914">
    <property type="term" value="F:transition metal ion binding"/>
    <property type="evidence" value="ECO:0007669"/>
    <property type="project" value="InterPro"/>
</dbReference>
<comment type="subcellular location">
    <subcellularLocation>
        <location evidence="1">Cytoplasm</location>
    </subcellularLocation>
</comment>
<keyword evidence="9" id="KW-0804">Transcription</keyword>
<gene>
    <name evidence="13" type="ORF">LCGC14_0469220</name>
</gene>
<dbReference type="AlphaFoldDB" id="A0A0F9SVJ6"/>
<evidence type="ECO:0000256" key="8">
    <source>
        <dbReference type="ARBA" id="ARBA00023159"/>
    </source>
</evidence>
<dbReference type="InterPro" id="IPR022687">
    <property type="entry name" value="HTH_DTXR"/>
</dbReference>
<dbReference type="InterPro" id="IPR022689">
    <property type="entry name" value="Iron_dep_repressor"/>
</dbReference>
<dbReference type="InterPro" id="IPR001367">
    <property type="entry name" value="Fe_dep_repressor"/>
</dbReference>
<comment type="caution">
    <text evidence="13">The sequence shown here is derived from an EMBL/GenBank/DDBJ whole genome shotgun (WGS) entry which is preliminary data.</text>
</comment>
<sequence>MTVMTKVQTSAIPALPDAEQQAANFQRVREVHQQEVAEDYVELIADLIDSTGEARAVDIARRLGVANTTVVKTIARLQRDGLVSSQPYRAVFLTEAGRKMAVRSRRRHELVVSFLRAIGISNETAQRDAEGIEHHVSEETLAAFERVVRAKAADSA</sequence>
<dbReference type="GO" id="GO:0003677">
    <property type="term" value="F:DNA binding"/>
    <property type="evidence" value="ECO:0007669"/>
    <property type="project" value="UniProtKB-KW"/>
</dbReference>
<organism evidence="13">
    <name type="scientific">marine sediment metagenome</name>
    <dbReference type="NCBI Taxonomy" id="412755"/>
    <lineage>
        <taxon>unclassified sequences</taxon>
        <taxon>metagenomes</taxon>
        <taxon>ecological metagenomes</taxon>
    </lineage>
</organism>
<name>A0A0F9SVJ6_9ZZZZ</name>
<dbReference type="InterPro" id="IPR050536">
    <property type="entry name" value="DtxR_MntR_Metal-Reg"/>
</dbReference>
<keyword evidence="7" id="KW-0238">DNA-binding</keyword>
<evidence type="ECO:0000256" key="11">
    <source>
        <dbReference type="ARBA" id="ARBA00032593"/>
    </source>
</evidence>
<evidence type="ECO:0000256" key="10">
    <source>
        <dbReference type="ARBA" id="ARBA00023211"/>
    </source>
</evidence>
<keyword evidence="6" id="KW-0805">Transcription regulation</keyword>
<dbReference type="InterPro" id="IPR036388">
    <property type="entry name" value="WH-like_DNA-bd_sf"/>
</dbReference>
<evidence type="ECO:0000256" key="2">
    <source>
        <dbReference type="ARBA" id="ARBA00007871"/>
    </source>
</evidence>
<dbReference type="SUPFAM" id="SSF46785">
    <property type="entry name" value="Winged helix' DNA-binding domain"/>
    <property type="match status" value="1"/>
</dbReference>
<reference evidence="13" key="1">
    <citation type="journal article" date="2015" name="Nature">
        <title>Complex archaea that bridge the gap between prokaryotes and eukaryotes.</title>
        <authorList>
            <person name="Spang A."/>
            <person name="Saw J.H."/>
            <person name="Jorgensen S.L."/>
            <person name="Zaremba-Niedzwiedzka K."/>
            <person name="Martijn J."/>
            <person name="Lind A.E."/>
            <person name="van Eijk R."/>
            <person name="Schleper C."/>
            <person name="Guy L."/>
            <person name="Ettema T.J."/>
        </authorList>
    </citation>
    <scope>NUCLEOTIDE SEQUENCE</scope>
</reference>
<evidence type="ECO:0000256" key="3">
    <source>
        <dbReference type="ARBA" id="ARBA00011738"/>
    </source>
</evidence>
<dbReference type="NCBIfam" id="NF008273">
    <property type="entry name" value="PRK11050.1"/>
    <property type="match status" value="1"/>
</dbReference>